<dbReference type="EMBL" id="OX459951">
    <property type="protein sequence ID" value="CAI9157408.1"/>
    <property type="molecule type" value="Genomic_DNA"/>
</dbReference>
<gene>
    <name evidence="1" type="ORF">MRATA1EN1_LOCUS6370</name>
</gene>
<evidence type="ECO:0000313" key="1">
    <source>
        <dbReference type="EMBL" id="CAI9157408.1"/>
    </source>
</evidence>
<proteinExistence type="predicted"/>
<protein>
    <submittedName>
        <fullName evidence="1">Uncharacterized protein</fullName>
    </submittedName>
</protein>
<keyword evidence="2" id="KW-1185">Reference proteome</keyword>
<sequence>MRCLCRASGSPPLPAVAGLCPSPCLSLVLHTPPSARPAQVLQGAAAQNQEQARCRAPAAFQREPWRGVHPSGCLSAPLPEAGGTPPWVWAPTPPTAHRVGLCVGGPHVTLAPQACSLSRSQTCPLRQRRVAADSRVMGSHTTCRPQVTCPLPMRAPTSAHHMSTLGHHPVPGLPLTGPVKRLPKPACGAGRNCCPDTDCCPGRRFTREAGARAG</sequence>
<organism evidence="1 2">
    <name type="scientific">Rangifer tarandus platyrhynchus</name>
    <name type="common">Svalbard reindeer</name>
    <dbReference type="NCBI Taxonomy" id="3082113"/>
    <lineage>
        <taxon>Eukaryota</taxon>
        <taxon>Metazoa</taxon>
        <taxon>Chordata</taxon>
        <taxon>Craniata</taxon>
        <taxon>Vertebrata</taxon>
        <taxon>Euteleostomi</taxon>
        <taxon>Mammalia</taxon>
        <taxon>Eutheria</taxon>
        <taxon>Laurasiatheria</taxon>
        <taxon>Artiodactyla</taxon>
        <taxon>Ruminantia</taxon>
        <taxon>Pecora</taxon>
        <taxon>Cervidae</taxon>
        <taxon>Odocoileinae</taxon>
        <taxon>Rangifer</taxon>
    </lineage>
</organism>
<evidence type="ECO:0000313" key="2">
    <source>
        <dbReference type="Proteomes" id="UP001176941"/>
    </source>
</evidence>
<reference evidence="1" key="1">
    <citation type="submission" date="2023-04" db="EMBL/GenBank/DDBJ databases">
        <authorList>
            <consortium name="ELIXIR-Norway"/>
        </authorList>
    </citation>
    <scope>NUCLEOTIDE SEQUENCE [LARGE SCALE GENOMIC DNA]</scope>
</reference>
<name>A0ABN8Y788_RANTA</name>
<accession>A0ABN8Y788</accession>
<dbReference type="Proteomes" id="UP001176941">
    <property type="component" value="Chromosome 15"/>
</dbReference>